<keyword evidence="3" id="KW-1185">Reference proteome</keyword>
<name>A0AAV9XNB2_9PEZI</name>
<evidence type="ECO:0000313" key="3">
    <source>
        <dbReference type="Proteomes" id="UP001365542"/>
    </source>
</evidence>
<organism evidence="2 3">
    <name type="scientific">Orbilia ellipsospora</name>
    <dbReference type="NCBI Taxonomy" id="2528407"/>
    <lineage>
        <taxon>Eukaryota</taxon>
        <taxon>Fungi</taxon>
        <taxon>Dikarya</taxon>
        <taxon>Ascomycota</taxon>
        <taxon>Pezizomycotina</taxon>
        <taxon>Orbiliomycetes</taxon>
        <taxon>Orbiliales</taxon>
        <taxon>Orbiliaceae</taxon>
        <taxon>Orbilia</taxon>
    </lineage>
</organism>
<dbReference type="AlphaFoldDB" id="A0AAV9XNB2"/>
<gene>
    <name evidence="2" type="ORF">TWF694_006643</name>
</gene>
<feature type="compositionally biased region" description="Gly residues" evidence="1">
    <location>
        <begin position="147"/>
        <end position="157"/>
    </location>
</feature>
<dbReference type="Proteomes" id="UP001365542">
    <property type="component" value="Unassembled WGS sequence"/>
</dbReference>
<proteinExistence type="predicted"/>
<feature type="region of interest" description="Disordered" evidence="1">
    <location>
        <begin position="94"/>
        <end position="114"/>
    </location>
</feature>
<evidence type="ECO:0000256" key="1">
    <source>
        <dbReference type="SAM" id="MobiDB-lite"/>
    </source>
</evidence>
<evidence type="ECO:0000313" key="2">
    <source>
        <dbReference type="EMBL" id="KAK6542699.1"/>
    </source>
</evidence>
<reference evidence="2 3" key="1">
    <citation type="submission" date="2019-10" db="EMBL/GenBank/DDBJ databases">
        <authorList>
            <person name="Palmer J.M."/>
        </authorList>
    </citation>
    <scope>NUCLEOTIDE SEQUENCE [LARGE SCALE GENOMIC DNA]</scope>
    <source>
        <strain evidence="2 3">TWF694</strain>
    </source>
</reference>
<protein>
    <submittedName>
        <fullName evidence="2">Uncharacterized protein</fullName>
    </submittedName>
</protein>
<feature type="compositionally biased region" description="Polar residues" evidence="1">
    <location>
        <begin position="95"/>
        <end position="106"/>
    </location>
</feature>
<dbReference type="EMBL" id="JAVHJO010000002">
    <property type="protein sequence ID" value="KAK6542699.1"/>
    <property type="molecule type" value="Genomic_DNA"/>
</dbReference>
<feature type="region of interest" description="Disordered" evidence="1">
    <location>
        <begin position="133"/>
        <end position="175"/>
    </location>
</feature>
<sequence>MCKSVCNFQCAHMAVAEPLPLPHGVLNSCPCGRFKDRIVVTVLCPACKLFTKAQINSVQLSWLIEQQKNTAELLMESEFGILPLPDPPVIPPSASVHQQPTPTNIKASRLPNKGILPPQEAYGKQFPEFRTYAAAVRGPAQQHHRGGGGGGGGGGGAPDELQGNQNRGYRNNKQK</sequence>
<comment type="caution">
    <text evidence="2">The sequence shown here is derived from an EMBL/GenBank/DDBJ whole genome shotgun (WGS) entry which is preliminary data.</text>
</comment>
<accession>A0AAV9XNB2</accession>